<evidence type="ECO:0000313" key="12">
    <source>
        <dbReference type="Proteomes" id="UP000601789"/>
    </source>
</evidence>
<evidence type="ECO:0000256" key="4">
    <source>
        <dbReference type="ARBA" id="ARBA00020295"/>
    </source>
</evidence>
<reference evidence="11 12" key="1">
    <citation type="submission" date="2020-10" db="EMBL/GenBank/DDBJ databases">
        <title>Aquamicrobium zhengzhouensis sp. nov., a exopolysaccharide producing bacterium isolated from farmland soil.</title>
        <authorList>
            <person name="Wang X."/>
        </authorList>
    </citation>
    <scope>NUCLEOTIDE SEQUENCE [LARGE SCALE GENOMIC DNA]</scope>
    <source>
        <strain evidence="12">cd-1</strain>
    </source>
</reference>
<evidence type="ECO:0000313" key="11">
    <source>
        <dbReference type="EMBL" id="MBI1621581.1"/>
    </source>
</evidence>
<dbReference type="NCBIfam" id="TIGR00217">
    <property type="entry name" value="malQ"/>
    <property type="match status" value="1"/>
</dbReference>
<evidence type="ECO:0000256" key="9">
    <source>
        <dbReference type="ARBA" id="ARBA00031501"/>
    </source>
</evidence>
<dbReference type="EMBL" id="JADGMQ010000009">
    <property type="protein sequence ID" value="MBI1621581.1"/>
    <property type="molecule type" value="Genomic_DNA"/>
</dbReference>
<keyword evidence="5 10" id="KW-0328">Glycosyltransferase</keyword>
<dbReference type="Proteomes" id="UP000601789">
    <property type="component" value="Unassembled WGS sequence"/>
</dbReference>
<keyword evidence="7 10" id="KW-0119">Carbohydrate metabolism</keyword>
<comment type="caution">
    <text evidence="11">The sequence shown here is derived from an EMBL/GenBank/DDBJ whole genome shotgun (WGS) entry which is preliminary data.</text>
</comment>
<keyword evidence="6 10" id="KW-0808">Transferase</keyword>
<dbReference type="GO" id="GO:0004134">
    <property type="term" value="F:4-alpha-glucanotransferase activity"/>
    <property type="evidence" value="ECO:0007669"/>
    <property type="project" value="UniProtKB-EC"/>
</dbReference>
<evidence type="ECO:0000256" key="7">
    <source>
        <dbReference type="ARBA" id="ARBA00023277"/>
    </source>
</evidence>
<evidence type="ECO:0000256" key="6">
    <source>
        <dbReference type="ARBA" id="ARBA00022679"/>
    </source>
</evidence>
<name>A0ABS0SFV6_9HYPH</name>
<evidence type="ECO:0000256" key="1">
    <source>
        <dbReference type="ARBA" id="ARBA00000439"/>
    </source>
</evidence>
<dbReference type="EC" id="2.4.1.25" evidence="3 10"/>
<evidence type="ECO:0000256" key="8">
    <source>
        <dbReference type="ARBA" id="ARBA00031423"/>
    </source>
</evidence>
<evidence type="ECO:0000256" key="10">
    <source>
        <dbReference type="RuleBase" id="RU361207"/>
    </source>
</evidence>
<organism evidence="11 12">
    <name type="scientific">Aquamicrobium zhengzhouense</name>
    <dbReference type="NCBI Taxonomy" id="2781738"/>
    <lineage>
        <taxon>Bacteria</taxon>
        <taxon>Pseudomonadati</taxon>
        <taxon>Pseudomonadota</taxon>
        <taxon>Alphaproteobacteria</taxon>
        <taxon>Hyphomicrobiales</taxon>
        <taxon>Phyllobacteriaceae</taxon>
        <taxon>Aquamicrobium</taxon>
    </lineage>
</organism>
<keyword evidence="12" id="KW-1185">Reference proteome</keyword>
<comment type="similarity">
    <text evidence="2 10">Belongs to the disproportionating enzyme family.</text>
</comment>
<sequence>MRSMLHPARSASCFLPEWLERGRAWGVSLQLYEIRSDRDWGIGDYADLAKLVTIAGEAGASFVGLNPLHALFLGEPNRRSPFSPSNRRFLNPLYIAVDKVDGFENGMVDEAVLSTLRSARLVDYPGVAEVKLAGLRQIWREQPAKIVDADQQLRLHALFEALSLQMVAQGFGAGWLAWPEEFHDPASAAVAQFATENADEINFQIWLQQICREQLARAASVAADAGMRIGLYLDFAVGEAPDGSATWGDKNLAVRGVSVGAPPDVFTAEGQDWGLAPLSPEALEADDFASYRGLMEAASRNAGALRIDHAMSLRQLFWIPKGAAPAEGIYVQYPLEGTIAALAEISQRQKLVVIGEDLGHVPEGFRDTMAEAAILSYRILYFEKSGSNFIAPKDWLLLALACLSTHDLPTLKGWWAGDDIKLRAEHELIEAASASAQRHVRVRERRNLLIAFARAGLISKRVMRRLLVARRLDDADYAALALAAHRYIARTPSRLTAMRLADAVGEFHPTNLPGTADEYPNWQRKLELTLEEVAESALFARLTAALRKERPT</sequence>
<evidence type="ECO:0000256" key="2">
    <source>
        <dbReference type="ARBA" id="ARBA00005684"/>
    </source>
</evidence>
<proteinExistence type="inferred from homology"/>
<comment type="catalytic activity">
    <reaction evidence="1 10">
        <text>Transfers a segment of a (1-&gt;4)-alpha-D-glucan to a new position in an acceptor, which may be glucose or a (1-&gt;4)-alpha-D-glucan.</text>
        <dbReference type="EC" id="2.4.1.25"/>
    </reaction>
</comment>
<dbReference type="PANTHER" id="PTHR32438">
    <property type="entry name" value="4-ALPHA-GLUCANOTRANSFERASE DPE1, CHLOROPLASTIC/AMYLOPLASTIC"/>
    <property type="match status" value="1"/>
</dbReference>
<protein>
    <recommendedName>
        <fullName evidence="4 10">4-alpha-glucanotransferase</fullName>
        <ecNumber evidence="3 10">2.4.1.25</ecNumber>
    </recommendedName>
    <alternativeName>
        <fullName evidence="8 10">Amylomaltase</fullName>
    </alternativeName>
    <alternativeName>
        <fullName evidence="9 10">Disproportionating enzyme</fullName>
    </alternativeName>
</protein>
<gene>
    <name evidence="11" type="primary">malQ</name>
    <name evidence="11" type="ORF">IOD40_13035</name>
</gene>
<dbReference type="Pfam" id="PF02446">
    <property type="entry name" value="Glyco_hydro_77"/>
    <property type="match status" value="1"/>
</dbReference>
<dbReference type="InterPro" id="IPR017853">
    <property type="entry name" value="GH"/>
</dbReference>
<dbReference type="PANTHER" id="PTHR32438:SF5">
    <property type="entry name" value="4-ALPHA-GLUCANOTRANSFERASE DPE1, CHLOROPLASTIC_AMYLOPLASTIC"/>
    <property type="match status" value="1"/>
</dbReference>
<evidence type="ECO:0000256" key="5">
    <source>
        <dbReference type="ARBA" id="ARBA00022676"/>
    </source>
</evidence>
<dbReference type="SUPFAM" id="SSF51445">
    <property type="entry name" value="(Trans)glycosidases"/>
    <property type="match status" value="1"/>
</dbReference>
<dbReference type="Gene3D" id="3.20.20.80">
    <property type="entry name" value="Glycosidases"/>
    <property type="match status" value="1"/>
</dbReference>
<dbReference type="InterPro" id="IPR003385">
    <property type="entry name" value="Glyco_hydro_77"/>
</dbReference>
<accession>A0ABS0SFV6</accession>
<evidence type="ECO:0000256" key="3">
    <source>
        <dbReference type="ARBA" id="ARBA00012560"/>
    </source>
</evidence>